<dbReference type="PANTHER" id="PTHR12150">
    <property type="entry name" value="CLASS IV SAM-BINDING METHYLTRANSFERASE-RELATED"/>
    <property type="match status" value="1"/>
</dbReference>
<feature type="compositionally biased region" description="Basic and acidic residues" evidence="2">
    <location>
        <begin position="1"/>
        <end position="12"/>
    </location>
</feature>
<keyword evidence="3" id="KW-0489">Methyltransferase</keyword>
<dbReference type="InterPro" id="IPR003750">
    <property type="entry name" value="Put_MeTrfase-C9orf114-like"/>
</dbReference>
<proteinExistence type="inferred from homology"/>
<protein>
    <submittedName>
        <fullName evidence="3">Methyltransferase</fullName>
    </submittedName>
</protein>
<dbReference type="SUPFAM" id="SSF75217">
    <property type="entry name" value="alpha/beta knot"/>
    <property type="match status" value="1"/>
</dbReference>
<gene>
    <name evidence="3" type="ORF">CLIB1423_22S01596</name>
</gene>
<keyword evidence="3" id="KW-0808">Transferase</keyword>
<evidence type="ECO:0000313" key="3">
    <source>
        <dbReference type="EMBL" id="CAH2355182.1"/>
    </source>
</evidence>
<dbReference type="PANTHER" id="PTHR12150:SF13">
    <property type="entry name" value="METHYLTRANSFERASE C9ORF114-RELATED"/>
    <property type="match status" value="1"/>
</dbReference>
<dbReference type="GO" id="GO:0008168">
    <property type="term" value="F:methyltransferase activity"/>
    <property type="evidence" value="ECO:0007669"/>
    <property type="project" value="UniProtKB-KW"/>
</dbReference>
<keyword evidence="4" id="KW-1185">Reference proteome</keyword>
<comment type="similarity">
    <text evidence="1">Belongs to the class IV-like SAM-binding methyltransferase superfamily.</text>
</comment>
<comment type="caution">
    <text evidence="3">The sequence shown here is derived from an EMBL/GenBank/DDBJ whole genome shotgun (WGS) entry which is preliminary data.</text>
</comment>
<dbReference type="GO" id="GO:0032259">
    <property type="term" value="P:methylation"/>
    <property type="evidence" value="ECO:0007669"/>
    <property type="project" value="UniProtKB-KW"/>
</dbReference>
<feature type="region of interest" description="Disordered" evidence="2">
    <location>
        <begin position="1"/>
        <end position="21"/>
    </location>
</feature>
<dbReference type="Pfam" id="PF02598">
    <property type="entry name" value="Methyltrn_RNA_3"/>
    <property type="match status" value="1"/>
</dbReference>
<evidence type="ECO:0000313" key="4">
    <source>
        <dbReference type="Proteomes" id="UP000837801"/>
    </source>
</evidence>
<accession>A0A9P0QV36</accession>
<dbReference type="AlphaFoldDB" id="A0A9P0QV36"/>
<dbReference type="EMBL" id="CAKXYY010000022">
    <property type="protein sequence ID" value="CAH2355182.1"/>
    <property type="molecule type" value="Genomic_DNA"/>
</dbReference>
<dbReference type="Gene3D" id="3.40.1280.10">
    <property type="match status" value="1"/>
</dbReference>
<evidence type="ECO:0000256" key="1">
    <source>
        <dbReference type="ARBA" id="ARBA00009841"/>
    </source>
</evidence>
<evidence type="ECO:0000256" key="2">
    <source>
        <dbReference type="SAM" id="MobiDB-lite"/>
    </source>
</evidence>
<sequence length="392" mass="43072">MAKRKAETESKSVKKPTKTQPEVSYTLCVPSTVISSSNAKNLEQITSIAYQIARTATIYNVGEIVVLDVPSLAQREAILEKESKVVVLGSTDKGGKKIKFNDDMADVVGKPTPKEEDIEDIEPEQDMPAGSSITKDIPNENSAMLVATLLQYFITPPYLANSLFASSEFKNKLKYAKNLPKISTLPFMSNNDVWKNYREGLTIPKHTPKVVTKSKKKISPKNKLSTTKYVNVGLAQPLEISTGEVPVNVRVTVDLKNKTIVSPAEAYGVIGNKSSFGYHVRVSKSFTSIFTESTVPDGYSSSIYVNCDNYFGKETGTELAEFDRGNIHVKGGNVLLILGNWLDIEYSFSREKGNLEGVESADQMFDGELKVPDGVKIEDAALISLTKVYDSK</sequence>
<dbReference type="InterPro" id="IPR029026">
    <property type="entry name" value="tRNA_m1G_MTases_N"/>
</dbReference>
<dbReference type="InterPro" id="IPR029028">
    <property type="entry name" value="Alpha/beta_knot_MTases"/>
</dbReference>
<dbReference type="OrthoDB" id="361029at2759"/>
<name>A0A9P0QV36_9ASCO</name>
<reference evidence="3" key="1">
    <citation type="submission" date="2022-03" db="EMBL/GenBank/DDBJ databases">
        <authorList>
            <person name="Legras J.-L."/>
            <person name="Devillers H."/>
            <person name="Grondin C."/>
        </authorList>
    </citation>
    <scope>NUCLEOTIDE SEQUENCE</scope>
    <source>
        <strain evidence="3">CLIB 1423</strain>
    </source>
</reference>
<organism evidence="3 4">
    <name type="scientific">[Candida] railenensis</name>
    <dbReference type="NCBI Taxonomy" id="45579"/>
    <lineage>
        <taxon>Eukaryota</taxon>
        <taxon>Fungi</taxon>
        <taxon>Dikarya</taxon>
        <taxon>Ascomycota</taxon>
        <taxon>Saccharomycotina</taxon>
        <taxon>Pichiomycetes</taxon>
        <taxon>Debaryomycetaceae</taxon>
        <taxon>Kurtzmaniella</taxon>
    </lineage>
</organism>
<dbReference type="Proteomes" id="UP000837801">
    <property type="component" value="Unassembled WGS sequence"/>
</dbReference>